<dbReference type="EMBL" id="CAJVPQ010024592">
    <property type="protein sequence ID" value="CAG8765084.1"/>
    <property type="molecule type" value="Genomic_DNA"/>
</dbReference>
<evidence type="ECO:0000313" key="1">
    <source>
        <dbReference type="EMBL" id="CAG8765084.1"/>
    </source>
</evidence>
<comment type="caution">
    <text evidence="1">The sequence shown here is derived from an EMBL/GenBank/DDBJ whole genome shotgun (WGS) entry which is preliminary data.</text>
</comment>
<organism evidence="1 2">
    <name type="scientific">Funneliformis caledonium</name>
    <dbReference type="NCBI Taxonomy" id="1117310"/>
    <lineage>
        <taxon>Eukaryota</taxon>
        <taxon>Fungi</taxon>
        <taxon>Fungi incertae sedis</taxon>
        <taxon>Mucoromycota</taxon>
        <taxon>Glomeromycotina</taxon>
        <taxon>Glomeromycetes</taxon>
        <taxon>Glomerales</taxon>
        <taxon>Glomeraceae</taxon>
        <taxon>Funneliformis</taxon>
    </lineage>
</organism>
<dbReference type="OrthoDB" id="2446681at2759"/>
<keyword evidence="2" id="KW-1185">Reference proteome</keyword>
<dbReference type="AlphaFoldDB" id="A0A9N9J6R7"/>
<feature type="non-terminal residue" evidence="1">
    <location>
        <position position="95"/>
    </location>
</feature>
<name>A0A9N9J6R7_9GLOM</name>
<reference evidence="1" key="1">
    <citation type="submission" date="2021-06" db="EMBL/GenBank/DDBJ databases">
        <authorList>
            <person name="Kallberg Y."/>
            <person name="Tangrot J."/>
            <person name="Rosling A."/>
        </authorList>
    </citation>
    <scope>NUCLEOTIDE SEQUENCE</scope>
    <source>
        <strain evidence="1">UK204</strain>
    </source>
</reference>
<sequence>VTSEMLVTLVNETKIIFLRACNPSFSTYITLAKMMVSGFVETSKTIFFLRSKICAYYANYHTQLNTESRFIKITIDSIPNIDDLGSYVDDTVIFQ</sequence>
<dbReference type="Proteomes" id="UP000789570">
    <property type="component" value="Unassembled WGS sequence"/>
</dbReference>
<evidence type="ECO:0000313" key="2">
    <source>
        <dbReference type="Proteomes" id="UP000789570"/>
    </source>
</evidence>
<proteinExistence type="predicted"/>
<gene>
    <name evidence="1" type="ORF">FCALED_LOCUS17177</name>
</gene>
<accession>A0A9N9J6R7</accession>
<protein>
    <submittedName>
        <fullName evidence="1">10530_t:CDS:1</fullName>
    </submittedName>
</protein>
<feature type="non-terminal residue" evidence="1">
    <location>
        <position position="1"/>
    </location>
</feature>